<evidence type="ECO:0008006" key="5">
    <source>
        <dbReference type="Google" id="ProtNLM"/>
    </source>
</evidence>
<evidence type="ECO:0000259" key="1">
    <source>
        <dbReference type="Pfam" id="PF07762"/>
    </source>
</evidence>
<dbReference type="Gramene" id="OBART05G19750.1">
    <property type="protein sequence ID" value="OBART05G19750.1"/>
    <property type="gene ID" value="OBART05G19750"/>
</dbReference>
<dbReference type="HOGENOM" id="CLU_228121_0_0_1"/>
<evidence type="ECO:0000313" key="4">
    <source>
        <dbReference type="Proteomes" id="UP000026960"/>
    </source>
</evidence>
<dbReference type="Proteomes" id="UP000026960">
    <property type="component" value="Chromosome 5"/>
</dbReference>
<feature type="domain" description="DUF1618" evidence="1">
    <location>
        <begin position="240"/>
        <end position="345"/>
    </location>
</feature>
<dbReference type="InterPro" id="IPR011676">
    <property type="entry name" value="DUF1618"/>
</dbReference>
<reference evidence="3" key="2">
    <citation type="submission" date="2015-03" db="UniProtKB">
        <authorList>
            <consortium name="EnsemblPlants"/>
        </authorList>
    </citation>
    <scope>IDENTIFICATION</scope>
</reference>
<dbReference type="PaxDb" id="65489-OBART05G19750.1"/>
<dbReference type="PROSITE" id="PS50890">
    <property type="entry name" value="PUA"/>
    <property type="match status" value="1"/>
</dbReference>
<feature type="domain" description="F-box protein At3g26010-like beta-propeller" evidence="2">
    <location>
        <begin position="2549"/>
        <end position="2795"/>
    </location>
</feature>
<dbReference type="Pfam" id="PF07762">
    <property type="entry name" value="DUF1618"/>
    <property type="match status" value="5"/>
</dbReference>
<dbReference type="Pfam" id="PF24750">
    <property type="entry name" value="b-prop_At3g26010-like"/>
    <property type="match status" value="1"/>
</dbReference>
<dbReference type="PANTHER" id="PTHR33086:SF5">
    <property type="entry name" value="OS05G0468400 PROTEIN"/>
    <property type="match status" value="1"/>
</dbReference>
<feature type="domain" description="DUF1618" evidence="1">
    <location>
        <begin position="1441"/>
        <end position="1548"/>
    </location>
</feature>
<organism evidence="3">
    <name type="scientific">Oryza barthii</name>
    <dbReference type="NCBI Taxonomy" id="65489"/>
    <lineage>
        <taxon>Eukaryota</taxon>
        <taxon>Viridiplantae</taxon>
        <taxon>Streptophyta</taxon>
        <taxon>Embryophyta</taxon>
        <taxon>Tracheophyta</taxon>
        <taxon>Spermatophyta</taxon>
        <taxon>Magnoliopsida</taxon>
        <taxon>Liliopsida</taxon>
        <taxon>Poales</taxon>
        <taxon>Poaceae</taxon>
        <taxon>BOP clade</taxon>
        <taxon>Oryzoideae</taxon>
        <taxon>Oryzeae</taxon>
        <taxon>Oryzinae</taxon>
        <taxon>Oryza</taxon>
    </lineage>
</organism>
<dbReference type="eggNOG" id="ENOG502S3VB">
    <property type="taxonomic scope" value="Eukaryota"/>
</dbReference>
<dbReference type="EnsemblPlants" id="OBART05G19750.1">
    <property type="protein sequence ID" value="OBART05G19750.1"/>
    <property type="gene ID" value="OBART05G19750"/>
</dbReference>
<dbReference type="PANTHER" id="PTHR33086">
    <property type="entry name" value="OS05G0468200 PROTEIN-RELATED"/>
    <property type="match status" value="1"/>
</dbReference>
<feature type="domain" description="DUF1618" evidence="1">
    <location>
        <begin position="2210"/>
        <end position="2297"/>
    </location>
</feature>
<accession>A0A0D3G8S6</accession>
<feature type="domain" description="DUF1618" evidence="1">
    <location>
        <begin position="1854"/>
        <end position="1944"/>
    </location>
</feature>
<evidence type="ECO:0000259" key="2">
    <source>
        <dbReference type="Pfam" id="PF24750"/>
    </source>
</evidence>
<name>A0A0D3G8S6_9ORYZ</name>
<proteinExistence type="predicted"/>
<protein>
    <recommendedName>
        <fullName evidence="5">DUF1618 domain-containing protein</fullName>
    </recommendedName>
</protein>
<feature type="domain" description="DUF1618" evidence="1">
    <location>
        <begin position="668"/>
        <end position="798"/>
    </location>
</feature>
<evidence type="ECO:0000313" key="3">
    <source>
        <dbReference type="EnsemblPlants" id="OBART05G19750.1"/>
    </source>
</evidence>
<dbReference type="InterPro" id="IPR056592">
    <property type="entry name" value="Beta-prop_At3g26010-like"/>
</dbReference>
<reference evidence="3" key="1">
    <citation type="journal article" date="2009" name="Rice">
        <title>De Novo Next Generation Sequencing of Plant Genomes.</title>
        <authorList>
            <person name="Rounsley S."/>
            <person name="Marri P.R."/>
            <person name="Yu Y."/>
            <person name="He R."/>
            <person name="Sisneros N."/>
            <person name="Goicoechea J.L."/>
            <person name="Lee S.J."/>
            <person name="Angelova A."/>
            <person name="Kudrna D."/>
            <person name="Luo M."/>
            <person name="Affourtit J."/>
            <person name="Desany B."/>
            <person name="Knight J."/>
            <person name="Niazi F."/>
            <person name="Egholm M."/>
            <person name="Wing R.A."/>
        </authorList>
    </citation>
    <scope>NUCLEOTIDE SEQUENCE [LARGE SCALE GENOMIC DNA]</scope>
    <source>
        <strain evidence="3">cv. IRGC 105608</strain>
    </source>
</reference>
<keyword evidence="4" id="KW-1185">Reference proteome</keyword>
<sequence length="2858" mass="311752">MLRLRRLTGAVSGGLARYLSTRAASPARPPWALLQLSKMDRSGASSQPGASLHADYPPCVSYLTFAASFVDPRLRHDAESELFGTVSTDVRATSGDGLVLVRFYDSRNHLPTVGSRGGEPMREWALDGVDRDPEVTRFVCNPLSGEMYRLPDLNGTKKTSRYLHFGLLTQSDAGQGPPARYAVAELDGNREEDGQGWLVRRFLSDSGEWDKLVGMPSPLPARRTVDIDQEVVAFGDRLWWVDASWGAVTIDPFSDRPELRFVELPKESVLPDLDDVVMLRELGKYRRMGVSEGKLRYVEVSLGKQFLIRSFSLADDDEGGDSWTLEHEVAFGPIWKDEHHASVPLGGMPRIGAIDPLNANIVHLIVGDQMLSIDMIKERAIDSSRLGCADFPLLPCVLPPWLESSQIPEGIHWSKKAKMKSNTPSYSDMSLRRRLLGLSGEVSGRLRRSLSTGPSRPQWAMVNTVTPLPKPNVPLETRATFRLAEPPLASELVVPYGALWRRPSGPAAGLEGEIRRYGPRYTANSDGLLLLRVVDEVAKLTGQAATNMFDNRGDSSWFVQSGIRYDFDKVVARVVCNPLSGEVLRLPDGGLARQAYAGFLTQSDSGGGPPDRFAVVEFIGKDLPIHRFLSETGRWDELPDYLFGCGLTRPRKVIVDHPVVAAGGRLWWLDMTWGAVHVDPFSHDPDFRFLELPIGSVLLNPEATNPEWRHKLRLGDYRRMGVSEGRLHYTELSWDEPFVLSSFALDGDTVEGSGWKWTLEHRVELSQIWGDGGYPWLPFRGTKPCVGFLDPLNAHVAYPTVGDHVIGVDMERGVVIGSSQVEDPSELMPCVLPSWLGSCQIPPSGKDNAKNKTLGDILRVPPERRPTLRLAEPPRVSRLTVPLHCLLCPATPGTEGNVACRINICTASSGGLLLLRTVFDLAQVPDHVKFPIPISKDDTTWPPLPGLKSHTEVSRVVCNPLTAELLRLPEDPDTVGESKSWHNLPHGFLTQADRADGPPDRFAVAEVRGADCVMHRFLSEKGRWEATMSLSSLSFTRQILIDQPVGAVSVDPFPDQPDVRYVLLPSGSVLPADAARIEMRRGKVGLRRCRRIGVSEGRLRYVEVSGAKPFVLSSFVLDDDGGGRWTLAHRVALGPLSPAGPLQIGAIDPLNASVVYLVVGGDDGKHVIGVDMERRMVIASFLLDEPTVFTPFVLPPWLASSRIPGDHLTQLLYCAVNSTIVFFHVITDSHTTRRQDAVAAMMQLRHLLGLSGEVSGRLRRSHSTAASRPAWAMMADMGLVHTEQEPPEPITTATFCLASPPRVSQLLAALAMAWRRGPPKDDTWPPLPGLKSDTKVVRVVCNPLTGGELLPLPEEDPDTGDTGGTWRFVKPGFLTQADRGDGPPDRYAVAEIRGEDSIMHRFLSETGRWDATPGFSSAIPAARPAITADHPVVSFGGRMWWIDLAWGAVSVDPFAAEPDFRFVELPRGRVLPSSNEMSFERRLQEAPLSRYRRVGVSEGRLRYVEVSEASPFVLSCFTLDDEGGSGWTLEHRVALGRLWSEPLQETPRIGALDPLKASVVYLMIGEDGRHVVGVDLEKGVMIGSCLLEHPTGLTPCVLPPWLETSRIPSTGTLSSKKTNAEIPTAATMQLRRLLALSGEVSGRLRRRSHSTFASPSRPAWAMVVSEPQEEAPELRATFRLAEPPRASQLLVPYDAIRPRGSQGPLCAAAEEATSEDGLLLLRAIVAHGACACAHATAPNLPASSRPPGQRSVARVVCNPLTGQLLRLPDIDGASSEGSPGLMGYAGLLTQADGGDGPPDRYAVAEVSCDDFVMHRFLSETGRWDAMPGFLSPLPAARPIVVDQPVVAFGGRLWWIDLAWGAVSVDPFADEPDFRFVELPRGRVLPSSNEMSFERRRRKKVLSTHRRVGVSEGTLRYVEVSGVEQFVVRSYVLDDDGSSWTMEQSTALRAQGAPFPGMPGIACIDPVNADVVYIMVGSGLVLGVDMERGMGFGLSVLDEPAWPTPCVLPPWLESTRIPSSTETLLSKKTNVERKSLADMLLRRLLGLSGEVSGRLRRSHSTVASSSRPAWAMIDIARQDPPELHATSRIAEPPATSDGFLLRGVYENDVARVVCNPLTGQLFRLPDIGGARSEASPGGAAGLLTQADRGDGHGPPDRYAVIEVGVNGHVMHRFLSETGRWEAMPSFFSSLPFGRSTIIDHPPVAFGGRMWWIDLGWGAVSFDPFADEPDFCIVALPTGSVLPAEASGFATRRKLRLSRYRRVGVSDGRLRYVEVSASAGAEPFELNSFVLDEAGNRWTLVSSGEPLADGRQLCPDGSHIFAEAPFICCIDPLKGHVVYLMAGPGNQVVIGVDMETGLVTGASLLDQLNWLTPCLLPPWLGSCQIPSSGKNNVKNEALAEILVRSDRAKTLSASFLSLSLSSKMLCHRGLSAVASGRLRRALTTAASRPPWALIHRISTADGSTGAGVSLALAPPPRASRVTIPAKAIALNDRPISADESRVALRGRGVLAASGDGLLLVYTFKACFRGPAHPVPELPLDVIIPELARTTVETTYEHFASFVCNPLTGELFRLPDFDGTENTVDVHHTGILTQRDGGGEDGPPKRYAAAQLSNVDGDDEGRRFLLRRYSSETREWSKLVMPSPLPPGRAMGMNHEVVAFGGRLWWVDVSWGAVAVDPFSHRPEPSSIKLPAGSILSEKPCSREMERIVKHRRMGVSNGKLRYVEVSDQEPFVVMSFTLDDESGHWTLDHQVALSTLGAKGGSPKGIPYNGAIDPFNADVLYLAIERVSVSVDMRLKKVIQCSELCSDVFPTVSSSGVLLPCVLPPWLDSFPIPNAGKNNMKNETLADILVINIKTGILMD</sequence>